<proteinExistence type="predicted"/>
<dbReference type="RefSeq" id="WP_282543792.1">
    <property type="nucleotide sequence ID" value="NZ_JASCIQ010000018.1"/>
</dbReference>
<organism evidence="1 2">
    <name type="scientific">Streptomyces cavernicola</name>
    <dbReference type="NCBI Taxonomy" id="3043613"/>
    <lineage>
        <taxon>Bacteria</taxon>
        <taxon>Bacillati</taxon>
        <taxon>Actinomycetota</taxon>
        <taxon>Actinomycetes</taxon>
        <taxon>Kitasatosporales</taxon>
        <taxon>Streptomycetaceae</taxon>
        <taxon>Streptomyces</taxon>
    </lineage>
</organism>
<accession>A0ABT6SC32</accession>
<dbReference type="Proteomes" id="UP001223978">
    <property type="component" value="Unassembled WGS sequence"/>
</dbReference>
<evidence type="ECO:0000313" key="2">
    <source>
        <dbReference type="Proteomes" id="UP001223978"/>
    </source>
</evidence>
<name>A0ABT6SC32_9ACTN</name>
<dbReference type="SUPFAM" id="SSF56563">
    <property type="entry name" value="Major capsid protein gp5"/>
    <property type="match status" value="1"/>
</dbReference>
<protein>
    <submittedName>
        <fullName evidence="1">Uncharacterized protein</fullName>
    </submittedName>
</protein>
<gene>
    <name evidence="1" type="ORF">QIS96_18225</name>
</gene>
<comment type="caution">
    <text evidence="1">The sequence shown here is derived from an EMBL/GenBank/DDBJ whole genome shotgun (WGS) entry which is preliminary data.</text>
</comment>
<keyword evidence="2" id="KW-1185">Reference proteome</keyword>
<reference evidence="1 2" key="1">
    <citation type="submission" date="2023-05" db="EMBL/GenBank/DDBJ databases">
        <title>Draft genome sequence of Streptomyces sp. B-S-A6 isolated from a cave soil in Thailand.</title>
        <authorList>
            <person name="Chamroensaksri N."/>
            <person name="Muangham S."/>
        </authorList>
    </citation>
    <scope>NUCLEOTIDE SEQUENCE [LARGE SCALE GENOMIC DNA]</scope>
    <source>
        <strain evidence="1 2">B-S-A6</strain>
    </source>
</reference>
<dbReference type="EMBL" id="JASCIQ010000018">
    <property type="protein sequence ID" value="MDI3405748.1"/>
    <property type="molecule type" value="Genomic_DNA"/>
</dbReference>
<evidence type="ECO:0000313" key="1">
    <source>
        <dbReference type="EMBL" id="MDI3405748.1"/>
    </source>
</evidence>
<sequence length="73" mass="7907">MNSCRVAGGEFVEAGGDRAELKDRVFVVLRRDVKVDLSSDAYFNSDQIAVRGTMRIGYGHPHPAAITKVALTA</sequence>